<feature type="transmembrane region" description="Helical" evidence="1">
    <location>
        <begin position="155"/>
        <end position="181"/>
    </location>
</feature>
<keyword evidence="3" id="KW-1185">Reference proteome</keyword>
<dbReference type="STRING" id="304371.MCP_1634"/>
<protein>
    <submittedName>
        <fullName evidence="2">ABC transporter</fullName>
    </submittedName>
</protein>
<dbReference type="OrthoDB" id="86030at2157"/>
<feature type="transmembrane region" description="Helical" evidence="1">
    <location>
        <begin position="21"/>
        <end position="40"/>
    </location>
</feature>
<dbReference type="KEGG" id="mpd:MCP_1634"/>
<dbReference type="RefSeq" id="WP_012900385.1">
    <property type="nucleotide sequence ID" value="NC_013665.1"/>
</dbReference>
<keyword evidence="1" id="KW-0812">Transmembrane</keyword>
<evidence type="ECO:0000256" key="1">
    <source>
        <dbReference type="SAM" id="Phobius"/>
    </source>
</evidence>
<reference evidence="3" key="3">
    <citation type="journal article" date="2011" name="PLoS ONE">
        <title>Genome sequence of a mesophilic hydrogenotrophic methanogen Methanocella paludicola, the first cultivated representative of the order Methanocellales.</title>
        <authorList>
            <person name="Sakai S."/>
            <person name="Takaki Y."/>
            <person name="Shimamura S."/>
            <person name="Sekine M."/>
            <person name="Tajima T."/>
            <person name="Kosugi H."/>
            <person name="Ichikawa N."/>
            <person name="Tasumi E."/>
            <person name="Hiraki A.T."/>
            <person name="Shimizu A."/>
            <person name="Kato Y."/>
            <person name="Nishiko R."/>
            <person name="Mori K."/>
            <person name="Fujita N."/>
            <person name="Imachi H."/>
            <person name="Takai K."/>
        </authorList>
    </citation>
    <scope>NUCLEOTIDE SEQUENCE [LARGE SCALE GENOMIC DNA]</scope>
    <source>
        <strain evidence="3">DSM 17711 / JCM 13418 / NBRC 101707 / SANAE</strain>
    </source>
</reference>
<proteinExistence type="predicted"/>
<feature type="transmembrane region" description="Helical" evidence="1">
    <location>
        <begin position="91"/>
        <end position="114"/>
    </location>
</feature>
<dbReference type="eggNOG" id="arCOG05875">
    <property type="taxonomic scope" value="Archaea"/>
</dbReference>
<feature type="transmembrane region" description="Helical" evidence="1">
    <location>
        <begin position="120"/>
        <end position="143"/>
    </location>
</feature>
<keyword evidence="1" id="KW-0472">Membrane</keyword>
<evidence type="ECO:0000313" key="3">
    <source>
        <dbReference type="Proteomes" id="UP000001882"/>
    </source>
</evidence>
<keyword evidence="1" id="KW-1133">Transmembrane helix</keyword>
<sequence>MTGRYVSTARLDFRLQARQGFYYASILTTAIMILILTQVRVKDLGFFIPVFLINNMVLNTFYFMAGMVLFEKAEGTLKALSVTPLSAFEYLCSKAATLTALVLVENFAIILLTYGPGFDMLPVLAGTVLMSVIYVLAGFIAVAKYDSISEFIMPSVVYVILLQLPLVDYLGIFRNPVFYIFPMQAPLVLMGSAFVHMELWQVAYGIAYSLACVVLAYAWARRSFKKYVIQGEGGA</sequence>
<dbReference type="InParanoid" id="D1YZ34"/>
<dbReference type="GeneID" id="8681554"/>
<dbReference type="Proteomes" id="UP000001882">
    <property type="component" value="Chromosome"/>
</dbReference>
<dbReference type="AlphaFoldDB" id="D1YZ34"/>
<feature type="transmembrane region" description="Helical" evidence="1">
    <location>
        <begin position="46"/>
        <end position="70"/>
    </location>
</feature>
<dbReference type="InterPro" id="IPR056926">
    <property type="entry name" value="FLQE3_permease"/>
</dbReference>
<gene>
    <name evidence="2" type="ordered locus">MCP_1634</name>
</gene>
<reference evidence="2 3" key="2">
    <citation type="journal article" date="2008" name="Int. J. Syst. Evol. Microbiol.">
        <title>Methanocella paludicola gen. nov., sp. nov., a methane-producing archaeon, the first isolate of the lineage 'Rice Cluster I', and proposal of the new archaeal order Methanocellales ord. nov.</title>
        <authorList>
            <person name="Sakai S."/>
            <person name="Imachi H."/>
            <person name="Hanada S."/>
            <person name="Ohashi A."/>
            <person name="Harada H."/>
            <person name="Kamagata Y."/>
        </authorList>
    </citation>
    <scope>NUCLEOTIDE SEQUENCE [LARGE SCALE GENOMIC DNA]</scope>
    <source>
        <strain evidence="3">DSM 17711 / JCM 13418 / NBRC 101707 / SANAE</strain>
    </source>
</reference>
<reference evidence="2 3" key="1">
    <citation type="journal article" date="2007" name="Appl. Environ. Microbiol.">
        <title>Isolation of key methanogens for global methane emission from rice paddy fields: a novel isolate affiliated with the clone cluster rice cluster I.</title>
        <authorList>
            <person name="Sakai S."/>
            <person name="Imachi H."/>
            <person name="Sekiguchi Y."/>
            <person name="Ohashi A."/>
            <person name="Harada H."/>
            <person name="Kamagata Y."/>
        </authorList>
    </citation>
    <scope>NUCLEOTIDE SEQUENCE [LARGE SCALE GENOMIC DNA]</scope>
    <source>
        <strain evidence="3">DSM 17711 / JCM 13418 / NBRC 101707 / SANAE</strain>
    </source>
</reference>
<dbReference type="EMBL" id="AP011532">
    <property type="protein sequence ID" value="BAI61706.1"/>
    <property type="molecule type" value="Genomic_DNA"/>
</dbReference>
<evidence type="ECO:0000313" key="2">
    <source>
        <dbReference type="EMBL" id="BAI61706.1"/>
    </source>
</evidence>
<feature type="transmembrane region" description="Helical" evidence="1">
    <location>
        <begin position="201"/>
        <end position="220"/>
    </location>
</feature>
<accession>D1YZ34</accession>
<dbReference type="Pfam" id="PF24686">
    <property type="entry name" value="FLQE3_permease"/>
    <property type="match status" value="1"/>
</dbReference>
<organism evidence="2 3">
    <name type="scientific">Methanocella paludicola (strain DSM 17711 / JCM 13418 / NBRC 101707 / SANAE)</name>
    <dbReference type="NCBI Taxonomy" id="304371"/>
    <lineage>
        <taxon>Archaea</taxon>
        <taxon>Methanobacteriati</taxon>
        <taxon>Methanobacteriota</taxon>
        <taxon>Stenosarchaea group</taxon>
        <taxon>Methanomicrobia</taxon>
        <taxon>Methanocellales</taxon>
        <taxon>Methanocellaceae</taxon>
        <taxon>Methanocella</taxon>
    </lineage>
</organism>
<name>D1YZ34_METPS</name>